<dbReference type="SMART" id="SM00320">
    <property type="entry name" value="WD40"/>
    <property type="match status" value="6"/>
</dbReference>
<accession>A0A0K9NTU5</accession>
<dbReference type="PANTHER" id="PTHR44099">
    <property type="entry name" value="RABCONNECTIN-3B, ISOFORM A"/>
    <property type="match status" value="1"/>
</dbReference>
<dbReference type="PANTHER" id="PTHR44099:SF4">
    <property type="entry name" value="RABCONNECTIN-3B, ISOFORM A"/>
    <property type="match status" value="1"/>
</dbReference>
<sequence length="1483" mass="164257">MKCESIVCLWNKSSPPFHKVTALATFSEPSTIYTGGSDGSIIWWNIESTARRSADFYSLYPFALLCGHTNEITDLTTCVPTVRPETPQIRALLSACVDGVLCVWIRESGHCRKRRKLPSWAGIPCAMTPVTDTPRYVCVACCTVDTHEAGNEGLDVDGDQSLNKAGLNSKYLVLIVDSYSLDVVKTVFHVNSGLGELSRLLIVREFDSGIGEDKSQTFALIDVSGKVHLVEEAEVEKGEVESGIGRSSSLNSNTLSSHYDISLTNGEEDTVVFVAVCGKILVLVFKTCCVFKLVLTGLVVGKISLKETPIHDQGQLAGCVFLHDNNCGCELNKEKVDAGIEDIFVLWNTKGSAVAYAMRVLMKNSSIQLHFEPFYKIEGYLHNGHQKNYFHFCKLDGYIARVESFCSTVGVSMIWRPHITIWSTPCLPMHSQREQSSNSGHSNNLCMSTQLGQGGVTVTFGHTIQVREMIHSNESKSEIEISRNDEAIPFLDEQVVSSSMIFLEETYGLYAAVYGFFSGQIEVVRFGNSSTGSRKIPKQTFYGHTGAILCLAIHRMIPRSKEEHSFRKVLISGSLDCSIRLWDMDSDNLLFVLHHHVASIKQIILPPPQTDPPWCNCFLSVGEDCCVALVSLETFCVERMFPGHPCPPSMVVWDSTRYYIACLCRNMSSLSHSSTCLYLWDVKTGSRERVFRDTFSYSVFDYFCSGININIITGNIFCGSSSTSLLSQSVTGDASLQNCYVKTVQKGNEKISEQKCTINSSSSTLDSNFTVEIPNMTPNTTGNHSAKHVLRHSDSQNEKHPIKYSCPFSGIVVLQFDLASLMSSHQTNMNDTLISDRQLNTIKSHKDVSNIDFCQKSSHDNPKAKGSVDFQTSESLEEYQIRSGIGLLHLWDVNLELDKLLMDEMNIKKPEGLFVVPGVPGDRGSMMVTFPGLHPSLKLWKSSSEFCAMRSLTIVSLAQRLITMSHSSTASASILTAFYTRNFAKEVPGVMPPLLQLLVSFWQDPIEHVRMAARSLFNCAAPQAIPHPLCYKRTSQLAFPSISLHSNEEYPPSRKIDASEDYSIDLDYNNQHGEADISAWLESYEMHDWISCIGGTVQDSMASHIIVAAALAVWYPSIVKANLSNLVVNHLLTLVKSINDQYSSTAAELLAEGMESTWKKCIDSEIPKLIKDIFFQIECLSNTSSTNSKQNLPLTNNIRETLVTSLLPSLAMADVPGFLRIMKHQISALASNSPVHVVSVTTIIRVIRGSPKTLAPYLDKAINILLQTLDHANPVMRKICLQSSTVALKEAARVFPMIAVSETSSRLAIGDAIGNINNITIGVYDLRSKEKVKVLDASRPPGHPSLLLRSPETVFDIGISSVSFSPDGDGLVAFSERGLVIRWWTLGNPWWEKLGKNLAPVQCTRLIFVPPWEGISPDSSRTSIFASMAGLGHDKHDDVVQKSKDDDLGALIHKIDFSYRLDWIDGRKAVLSRHKHELGSFQF</sequence>
<dbReference type="InterPro" id="IPR016024">
    <property type="entry name" value="ARM-type_fold"/>
</dbReference>
<dbReference type="PROSITE" id="PS00678">
    <property type="entry name" value="WD_REPEATS_1"/>
    <property type="match status" value="1"/>
</dbReference>
<dbReference type="OMA" id="AHENSDM"/>
<dbReference type="InterPro" id="IPR011989">
    <property type="entry name" value="ARM-like"/>
</dbReference>
<protein>
    <submittedName>
        <fullName evidence="4">Uncharacterized protein</fullName>
    </submittedName>
</protein>
<dbReference type="InterPro" id="IPR001680">
    <property type="entry name" value="WD40_rpt"/>
</dbReference>
<dbReference type="OrthoDB" id="338622at2759"/>
<dbReference type="InterPro" id="IPR036322">
    <property type="entry name" value="WD40_repeat_dom_sf"/>
</dbReference>
<dbReference type="STRING" id="29655.A0A0K9NTU5"/>
<name>A0A0K9NTU5_ZOSMR</name>
<dbReference type="SUPFAM" id="SSF50978">
    <property type="entry name" value="WD40 repeat-like"/>
    <property type="match status" value="1"/>
</dbReference>
<reference evidence="5" key="1">
    <citation type="journal article" date="2016" name="Nature">
        <title>The genome of the seagrass Zostera marina reveals angiosperm adaptation to the sea.</title>
        <authorList>
            <person name="Olsen J.L."/>
            <person name="Rouze P."/>
            <person name="Verhelst B."/>
            <person name="Lin Y.-C."/>
            <person name="Bayer T."/>
            <person name="Collen J."/>
            <person name="Dattolo E."/>
            <person name="De Paoli E."/>
            <person name="Dittami S."/>
            <person name="Maumus F."/>
            <person name="Michel G."/>
            <person name="Kersting A."/>
            <person name="Lauritano C."/>
            <person name="Lohaus R."/>
            <person name="Toepel M."/>
            <person name="Tonon T."/>
            <person name="Vanneste K."/>
            <person name="Amirebrahimi M."/>
            <person name="Brakel J."/>
            <person name="Bostroem C."/>
            <person name="Chovatia M."/>
            <person name="Grimwood J."/>
            <person name="Jenkins J.W."/>
            <person name="Jueterbock A."/>
            <person name="Mraz A."/>
            <person name="Stam W.T."/>
            <person name="Tice H."/>
            <person name="Bornberg-Bauer E."/>
            <person name="Green P.J."/>
            <person name="Pearson G.A."/>
            <person name="Procaccini G."/>
            <person name="Duarte C.M."/>
            <person name="Schmutz J."/>
            <person name="Reusch T.B.H."/>
            <person name="Van de Peer Y."/>
        </authorList>
    </citation>
    <scope>NUCLEOTIDE SEQUENCE [LARGE SCALE GENOMIC DNA]</scope>
    <source>
        <strain evidence="5">cv. Finnish</strain>
    </source>
</reference>
<dbReference type="GO" id="GO:0005737">
    <property type="term" value="C:cytoplasm"/>
    <property type="evidence" value="ECO:0000318"/>
    <property type="project" value="GO_Central"/>
</dbReference>
<evidence type="ECO:0000313" key="5">
    <source>
        <dbReference type="Proteomes" id="UP000036987"/>
    </source>
</evidence>
<organism evidence="4 5">
    <name type="scientific">Zostera marina</name>
    <name type="common">Eelgrass</name>
    <dbReference type="NCBI Taxonomy" id="29655"/>
    <lineage>
        <taxon>Eukaryota</taxon>
        <taxon>Viridiplantae</taxon>
        <taxon>Streptophyta</taxon>
        <taxon>Embryophyta</taxon>
        <taxon>Tracheophyta</taxon>
        <taxon>Spermatophyta</taxon>
        <taxon>Magnoliopsida</taxon>
        <taxon>Liliopsida</taxon>
        <taxon>Zosteraceae</taxon>
        <taxon>Zostera</taxon>
    </lineage>
</organism>
<dbReference type="SUPFAM" id="SSF69322">
    <property type="entry name" value="Tricorn protease domain 2"/>
    <property type="match status" value="1"/>
</dbReference>
<dbReference type="InterPro" id="IPR015943">
    <property type="entry name" value="WD40/YVTN_repeat-like_dom_sf"/>
</dbReference>
<gene>
    <name evidence="4" type="ORF">ZOSMA_5G00460</name>
</gene>
<keyword evidence="2" id="KW-0677">Repeat</keyword>
<dbReference type="PROSITE" id="PS50082">
    <property type="entry name" value="WD_REPEATS_2"/>
    <property type="match status" value="1"/>
</dbReference>
<proteinExistence type="predicted"/>
<evidence type="ECO:0000313" key="4">
    <source>
        <dbReference type="EMBL" id="KMZ60184.1"/>
    </source>
</evidence>
<dbReference type="Pfam" id="PF00400">
    <property type="entry name" value="WD40"/>
    <property type="match status" value="1"/>
</dbReference>
<feature type="repeat" description="WD" evidence="3">
    <location>
        <begin position="570"/>
        <end position="592"/>
    </location>
</feature>
<evidence type="ECO:0000256" key="1">
    <source>
        <dbReference type="ARBA" id="ARBA00022574"/>
    </source>
</evidence>
<comment type="caution">
    <text evidence="4">The sequence shown here is derived from an EMBL/GenBank/DDBJ whole genome shotgun (WGS) entry which is preliminary data.</text>
</comment>
<dbReference type="EMBL" id="LFYR01001623">
    <property type="protein sequence ID" value="KMZ60184.1"/>
    <property type="molecule type" value="Genomic_DNA"/>
</dbReference>
<dbReference type="Gene3D" id="1.25.10.10">
    <property type="entry name" value="Leucine-rich Repeat Variant"/>
    <property type="match status" value="1"/>
</dbReference>
<dbReference type="InterPro" id="IPR019775">
    <property type="entry name" value="WD40_repeat_CS"/>
</dbReference>
<keyword evidence="1 3" id="KW-0853">WD repeat</keyword>
<evidence type="ECO:0000256" key="3">
    <source>
        <dbReference type="PROSITE-ProRule" id="PRU00221"/>
    </source>
</evidence>
<dbReference type="InterPro" id="IPR049916">
    <property type="entry name" value="WDR72-like"/>
</dbReference>
<dbReference type="Proteomes" id="UP000036987">
    <property type="component" value="Unassembled WGS sequence"/>
</dbReference>
<keyword evidence="5" id="KW-1185">Reference proteome</keyword>
<dbReference type="Gene3D" id="2.130.10.10">
    <property type="entry name" value="YVTN repeat-like/Quinoprotein amine dehydrogenase"/>
    <property type="match status" value="2"/>
</dbReference>
<evidence type="ECO:0000256" key="2">
    <source>
        <dbReference type="ARBA" id="ARBA00022737"/>
    </source>
</evidence>
<dbReference type="SUPFAM" id="SSF48371">
    <property type="entry name" value="ARM repeat"/>
    <property type="match status" value="1"/>
</dbReference>